<proteinExistence type="predicted"/>
<name>A0A0A0LQ99_CUCSA</name>
<sequence>MGCPREERRRYIQQKERNFELPSNDIQCHTLLFCPANSYSSLLVHLIPCSIWSFAIAFVGENSFKEILESSQRT</sequence>
<dbReference type="Proteomes" id="UP000029981">
    <property type="component" value="Chromosome 1"/>
</dbReference>
<organism evidence="1 2">
    <name type="scientific">Cucumis sativus</name>
    <name type="common">Cucumber</name>
    <dbReference type="NCBI Taxonomy" id="3659"/>
    <lineage>
        <taxon>Eukaryota</taxon>
        <taxon>Viridiplantae</taxon>
        <taxon>Streptophyta</taxon>
        <taxon>Embryophyta</taxon>
        <taxon>Tracheophyta</taxon>
        <taxon>Spermatophyta</taxon>
        <taxon>Magnoliopsida</taxon>
        <taxon>eudicotyledons</taxon>
        <taxon>Gunneridae</taxon>
        <taxon>Pentapetalae</taxon>
        <taxon>rosids</taxon>
        <taxon>fabids</taxon>
        <taxon>Cucurbitales</taxon>
        <taxon>Cucurbitaceae</taxon>
        <taxon>Benincaseae</taxon>
        <taxon>Cucumis</taxon>
    </lineage>
</organism>
<accession>A0A0A0LQ99</accession>
<evidence type="ECO:0000313" key="1">
    <source>
        <dbReference type="EMBL" id="KGN64065.1"/>
    </source>
</evidence>
<protein>
    <submittedName>
        <fullName evidence="1">Uncharacterized protein</fullName>
    </submittedName>
</protein>
<reference evidence="1 2" key="1">
    <citation type="journal article" date="2009" name="Nat. Genet.">
        <title>The genome of the cucumber, Cucumis sativus L.</title>
        <authorList>
            <person name="Huang S."/>
            <person name="Li R."/>
            <person name="Zhang Z."/>
            <person name="Li L."/>
            <person name="Gu X."/>
            <person name="Fan W."/>
            <person name="Lucas W.J."/>
            <person name="Wang X."/>
            <person name="Xie B."/>
            <person name="Ni P."/>
            <person name="Ren Y."/>
            <person name="Zhu H."/>
            <person name="Li J."/>
            <person name="Lin K."/>
            <person name="Jin W."/>
            <person name="Fei Z."/>
            <person name="Li G."/>
            <person name="Staub J."/>
            <person name="Kilian A."/>
            <person name="van der Vossen E.A."/>
            <person name="Wu Y."/>
            <person name="Guo J."/>
            <person name="He J."/>
            <person name="Jia Z."/>
            <person name="Ren Y."/>
            <person name="Tian G."/>
            <person name="Lu Y."/>
            <person name="Ruan J."/>
            <person name="Qian W."/>
            <person name="Wang M."/>
            <person name="Huang Q."/>
            <person name="Li B."/>
            <person name="Xuan Z."/>
            <person name="Cao J."/>
            <person name="Asan"/>
            <person name="Wu Z."/>
            <person name="Zhang J."/>
            <person name="Cai Q."/>
            <person name="Bai Y."/>
            <person name="Zhao B."/>
            <person name="Han Y."/>
            <person name="Li Y."/>
            <person name="Li X."/>
            <person name="Wang S."/>
            <person name="Shi Q."/>
            <person name="Liu S."/>
            <person name="Cho W.K."/>
            <person name="Kim J.Y."/>
            <person name="Xu Y."/>
            <person name="Heller-Uszynska K."/>
            <person name="Miao H."/>
            <person name="Cheng Z."/>
            <person name="Zhang S."/>
            <person name="Wu J."/>
            <person name="Yang Y."/>
            <person name="Kang H."/>
            <person name="Li M."/>
            <person name="Liang H."/>
            <person name="Ren X."/>
            <person name="Shi Z."/>
            <person name="Wen M."/>
            <person name="Jian M."/>
            <person name="Yang H."/>
            <person name="Zhang G."/>
            <person name="Yang Z."/>
            <person name="Chen R."/>
            <person name="Liu S."/>
            <person name="Li J."/>
            <person name="Ma L."/>
            <person name="Liu H."/>
            <person name="Zhou Y."/>
            <person name="Zhao J."/>
            <person name="Fang X."/>
            <person name="Li G."/>
            <person name="Fang L."/>
            <person name="Li Y."/>
            <person name="Liu D."/>
            <person name="Zheng H."/>
            <person name="Zhang Y."/>
            <person name="Qin N."/>
            <person name="Li Z."/>
            <person name="Yang G."/>
            <person name="Yang S."/>
            <person name="Bolund L."/>
            <person name="Kristiansen K."/>
            <person name="Zheng H."/>
            <person name="Li S."/>
            <person name="Zhang X."/>
            <person name="Yang H."/>
            <person name="Wang J."/>
            <person name="Sun R."/>
            <person name="Zhang B."/>
            <person name="Jiang S."/>
            <person name="Wang J."/>
            <person name="Du Y."/>
            <person name="Li S."/>
        </authorList>
    </citation>
    <scope>NUCLEOTIDE SEQUENCE [LARGE SCALE GENOMIC DNA]</scope>
    <source>
        <strain evidence="2">cv. 9930</strain>
    </source>
</reference>
<dbReference type="EMBL" id="CM002922">
    <property type="protein sequence ID" value="KGN64065.1"/>
    <property type="molecule type" value="Genomic_DNA"/>
</dbReference>
<dbReference type="Gramene" id="KGN64065">
    <property type="protein sequence ID" value="KGN64065"/>
    <property type="gene ID" value="Csa_1G039300"/>
</dbReference>
<reference evidence="1 2" key="4">
    <citation type="journal article" date="2011" name="BMC Genomics">
        <title>RNA-Seq improves annotation of protein-coding genes in the cucumber genome.</title>
        <authorList>
            <person name="Li Z."/>
            <person name="Zhang Z."/>
            <person name="Yan P."/>
            <person name="Huang S."/>
            <person name="Fei Z."/>
            <person name="Lin K."/>
        </authorList>
    </citation>
    <scope>NUCLEOTIDE SEQUENCE [LARGE SCALE GENOMIC DNA]</scope>
    <source>
        <strain evidence="2">cv. 9930</strain>
    </source>
</reference>
<keyword evidence="2" id="KW-1185">Reference proteome</keyword>
<dbReference type="AlphaFoldDB" id="A0A0A0LQ99"/>
<reference evidence="1 2" key="2">
    <citation type="journal article" date="2009" name="PLoS ONE">
        <title>An integrated genetic and cytogenetic map of the cucumber genome.</title>
        <authorList>
            <person name="Ren Y."/>
            <person name="Zhang Z."/>
            <person name="Liu J."/>
            <person name="Staub J.E."/>
            <person name="Han Y."/>
            <person name="Cheng Z."/>
            <person name="Li X."/>
            <person name="Lu J."/>
            <person name="Miao H."/>
            <person name="Kang H."/>
            <person name="Xie B."/>
            <person name="Gu X."/>
            <person name="Wang X."/>
            <person name="Du Y."/>
            <person name="Jin W."/>
            <person name="Huang S."/>
        </authorList>
    </citation>
    <scope>NUCLEOTIDE SEQUENCE [LARGE SCALE GENOMIC DNA]</scope>
    <source>
        <strain evidence="2">cv. 9930</strain>
    </source>
</reference>
<gene>
    <name evidence="1" type="ORF">Csa_1G039300</name>
</gene>
<evidence type="ECO:0000313" key="2">
    <source>
        <dbReference type="Proteomes" id="UP000029981"/>
    </source>
</evidence>
<reference evidence="1 2" key="3">
    <citation type="journal article" date="2010" name="BMC Genomics">
        <title>Transcriptome sequencing and comparative analysis of cucumber flowers with different sex types.</title>
        <authorList>
            <person name="Guo S."/>
            <person name="Zheng Y."/>
            <person name="Joung J.G."/>
            <person name="Liu S."/>
            <person name="Zhang Z."/>
            <person name="Crasta O.R."/>
            <person name="Sobral B.W."/>
            <person name="Xu Y."/>
            <person name="Huang S."/>
            <person name="Fei Z."/>
        </authorList>
    </citation>
    <scope>NUCLEOTIDE SEQUENCE [LARGE SCALE GENOMIC DNA]</scope>
    <source>
        <strain evidence="2">cv. 9930</strain>
    </source>
</reference>